<evidence type="ECO:0000256" key="5">
    <source>
        <dbReference type="ARBA" id="ARBA00022490"/>
    </source>
</evidence>
<evidence type="ECO:0000313" key="19">
    <source>
        <dbReference type="Proteomes" id="UP000748308"/>
    </source>
</evidence>
<dbReference type="Pfam" id="PF01565">
    <property type="entry name" value="FAD_binding_4"/>
    <property type="match status" value="1"/>
</dbReference>
<evidence type="ECO:0000256" key="8">
    <source>
        <dbReference type="ARBA" id="ARBA00022827"/>
    </source>
</evidence>
<evidence type="ECO:0000256" key="3">
    <source>
        <dbReference type="ARBA" id="ARBA00004496"/>
    </source>
</evidence>
<dbReference type="PANTHER" id="PTHR21071:SF4">
    <property type="entry name" value="UDP-N-ACETYLENOLPYRUVOYLGLUCOSAMINE REDUCTASE"/>
    <property type="match status" value="1"/>
</dbReference>
<keyword evidence="12 16" id="KW-0560">Oxidoreductase</keyword>
<evidence type="ECO:0000256" key="13">
    <source>
        <dbReference type="ARBA" id="ARBA00023306"/>
    </source>
</evidence>
<dbReference type="InterPro" id="IPR016167">
    <property type="entry name" value="FAD-bd_PCMH_sub1"/>
</dbReference>
<dbReference type="InterPro" id="IPR036318">
    <property type="entry name" value="FAD-bd_PCMH-like_sf"/>
</dbReference>
<comment type="catalytic activity">
    <reaction evidence="15 16">
        <text>UDP-N-acetyl-alpha-D-muramate + NADP(+) = UDP-N-acetyl-3-O-(1-carboxyvinyl)-alpha-D-glucosamine + NADPH + H(+)</text>
        <dbReference type="Rhea" id="RHEA:12248"/>
        <dbReference type="ChEBI" id="CHEBI:15378"/>
        <dbReference type="ChEBI" id="CHEBI:57783"/>
        <dbReference type="ChEBI" id="CHEBI:58349"/>
        <dbReference type="ChEBI" id="CHEBI:68483"/>
        <dbReference type="ChEBI" id="CHEBI:70757"/>
        <dbReference type="EC" id="1.3.1.98"/>
    </reaction>
</comment>
<dbReference type="InterPro" id="IPR011601">
    <property type="entry name" value="MurB_C"/>
</dbReference>
<comment type="function">
    <text evidence="2 16">Cell wall formation.</text>
</comment>
<evidence type="ECO:0000256" key="15">
    <source>
        <dbReference type="ARBA" id="ARBA00048914"/>
    </source>
</evidence>
<evidence type="ECO:0000256" key="2">
    <source>
        <dbReference type="ARBA" id="ARBA00003921"/>
    </source>
</evidence>
<reference evidence="18" key="1">
    <citation type="submission" date="2019-03" db="EMBL/GenBank/DDBJ databases">
        <title>Lake Tanganyika Metagenome-Assembled Genomes (MAGs).</title>
        <authorList>
            <person name="Tran P."/>
        </authorList>
    </citation>
    <scope>NUCLEOTIDE SEQUENCE</scope>
    <source>
        <strain evidence="18">M_DeepCast_400m_m2_100</strain>
    </source>
</reference>
<dbReference type="EMBL" id="VGIY01000474">
    <property type="protein sequence ID" value="MBM3318758.1"/>
    <property type="molecule type" value="Genomic_DNA"/>
</dbReference>
<evidence type="ECO:0000256" key="12">
    <source>
        <dbReference type="ARBA" id="ARBA00023002"/>
    </source>
</evidence>
<dbReference type="Gene3D" id="3.30.465.10">
    <property type="match status" value="1"/>
</dbReference>
<evidence type="ECO:0000256" key="1">
    <source>
        <dbReference type="ARBA" id="ARBA00001974"/>
    </source>
</evidence>
<comment type="caution">
    <text evidence="18">The sequence shown here is derived from an EMBL/GenBank/DDBJ whole genome shotgun (WGS) entry which is preliminary data.</text>
</comment>
<comment type="pathway">
    <text evidence="4 16">Cell wall biogenesis; peptidoglycan biosynthesis.</text>
</comment>
<evidence type="ECO:0000256" key="14">
    <source>
        <dbReference type="ARBA" id="ARBA00023316"/>
    </source>
</evidence>
<name>A0A937XA94_UNCEI</name>
<keyword evidence="13 16" id="KW-0131">Cell cycle</keyword>
<dbReference type="GO" id="GO:0009252">
    <property type="term" value="P:peptidoglycan biosynthetic process"/>
    <property type="evidence" value="ECO:0007669"/>
    <property type="project" value="UniProtKB-UniRule"/>
</dbReference>
<sequence>MGLAVPSRWAQDVPLTQLTTWRIGGPARYVSRPPDLSALRDDLRIARGLALPLFVVGAGANLLFPDRGYPGLIVRLPSGPPRFCAGPGEAADAAASQGALCAPIRATLPAGAPLGASAHGLAEQGYAGLEWAEGIPGTLGGAVVNNAGAYGGDMAGVVEGVEMLGLDGRLEPWPAERLQFGYRRSALKGQEPTRRILAAVHLRLSTAPPAALAQRVADYRARREARTPCGASCGCVFRNPPGEPAGRLIERAGLAGRSVGDARVAEGHANYIVNHGRARAADVLKLLRLIRERVREESGVALELEVQLVGFPQAVQEEFA</sequence>
<dbReference type="Gene3D" id="3.90.78.10">
    <property type="entry name" value="UDP-N-acetylenolpyruvoylglucosamine reductase, C-terminal domain"/>
    <property type="match status" value="1"/>
</dbReference>
<dbReference type="HAMAP" id="MF_00037">
    <property type="entry name" value="MurB"/>
    <property type="match status" value="1"/>
</dbReference>
<evidence type="ECO:0000256" key="16">
    <source>
        <dbReference type="HAMAP-Rule" id="MF_00037"/>
    </source>
</evidence>
<evidence type="ECO:0000256" key="7">
    <source>
        <dbReference type="ARBA" id="ARBA00022630"/>
    </source>
</evidence>
<feature type="domain" description="FAD-binding PCMH-type" evidence="17">
    <location>
        <begin position="22"/>
        <end position="207"/>
    </location>
</feature>
<keyword evidence="8 16" id="KW-0274">FAD</keyword>
<evidence type="ECO:0000256" key="10">
    <source>
        <dbReference type="ARBA" id="ARBA00022960"/>
    </source>
</evidence>
<feature type="active site" description="Proton donor" evidence="16">
    <location>
        <position position="235"/>
    </location>
</feature>
<dbReference type="Pfam" id="PF02873">
    <property type="entry name" value="MurB_C"/>
    <property type="match status" value="1"/>
</dbReference>
<dbReference type="InterPro" id="IPR036635">
    <property type="entry name" value="MurB_C_sf"/>
</dbReference>
<keyword evidence="7 16" id="KW-0285">Flavoprotein</keyword>
<dbReference type="SUPFAM" id="SSF56194">
    <property type="entry name" value="Uridine diphospho-N-Acetylenolpyruvylglucosamine reductase, MurB, C-terminal domain"/>
    <property type="match status" value="1"/>
</dbReference>
<dbReference type="GO" id="GO:0005829">
    <property type="term" value="C:cytosol"/>
    <property type="evidence" value="ECO:0007669"/>
    <property type="project" value="TreeGrafter"/>
</dbReference>
<dbReference type="GO" id="GO:0008762">
    <property type="term" value="F:UDP-N-acetylmuramate dehydrogenase activity"/>
    <property type="evidence" value="ECO:0007669"/>
    <property type="project" value="UniProtKB-UniRule"/>
</dbReference>
<dbReference type="Gene3D" id="3.30.43.10">
    <property type="entry name" value="Uridine Diphospho-n-acetylenolpyruvylglucosamine Reductase, domain 2"/>
    <property type="match status" value="1"/>
</dbReference>
<comment type="cofactor">
    <cofactor evidence="1 16">
        <name>FAD</name>
        <dbReference type="ChEBI" id="CHEBI:57692"/>
    </cofactor>
</comment>
<feature type="active site" evidence="16">
    <location>
        <position position="183"/>
    </location>
</feature>
<keyword evidence="11 16" id="KW-0573">Peptidoglycan synthesis</keyword>
<evidence type="ECO:0000259" key="17">
    <source>
        <dbReference type="PROSITE" id="PS51387"/>
    </source>
</evidence>
<keyword evidence="5 16" id="KW-0963">Cytoplasm</keyword>
<dbReference type="GO" id="GO:0008360">
    <property type="term" value="P:regulation of cell shape"/>
    <property type="evidence" value="ECO:0007669"/>
    <property type="project" value="UniProtKB-KW"/>
</dbReference>
<proteinExistence type="inferred from homology"/>
<dbReference type="GO" id="GO:0051301">
    <property type="term" value="P:cell division"/>
    <property type="evidence" value="ECO:0007669"/>
    <property type="project" value="UniProtKB-KW"/>
</dbReference>
<keyword evidence="10 16" id="KW-0133">Cell shape</keyword>
<dbReference type="InterPro" id="IPR016166">
    <property type="entry name" value="FAD-bd_PCMH"/>
</dbReference>
<dbReference type="SUPFAM" id="SSF56176">
    <property type="entry name" value="FAD-binding/transporter-associated domain-like"/>
    <property type="match status" value="1"/>
</dbReference>
<dbReference type="NCBIfam" id="TIGR00179">
    <property type="entry name" value="murB"/>
    <property type="match status" value="1"/>
</dbReference>
<dbReference type="GO" id="GO:0071949">
    <property type="term" value="F:FAD binding"/>
    <property type="evidence" value="ECO:0007669"/>
    <property type="project" value="InterPro"/>
</dbReference>
<keyword evidence="14 16" id="KW-0961">Cell wall biogenesis/degradation</keyword>
<evidence type="ECO:0000313" key="18">
    <source>
        <dbReference type="EMBL" id="MBM3318758.1"/>
    </source>
</evidence>
<evidence type="ECO:0000256" key="4">
    <source>
        <dbReference type="ARBA" id="ARBA00004752"/>
    </source>
</evidence>
<dbReference type="InterPro" id="IPR006094">
    <property type="entry name" value="Oxid_FAD_bind_N"/>
</dbReference>
<comment type="subcellular location">
    <subcellularLocation>
        <location evidence="3 16">Cytoplasm</location>
    </subcellularLocation>
</comment>
<keyword evidence="9 16" id="KW-0521">NADP</keyword>
<comment type="similarity">
    <text evidence="16">Belongs to the MurB family.</text>
</comment>
<evidence type="ECO:0000256" key="6">
    <source>
        <dbReference type="ARBA" id="ARBA00022618"/>
    </source>
</evidence>
<dbReference type="GO" id="GO:0071555">
    <property type="term" value="P:cell wall organization"/>
    <property type="evidence" value="ECO:0007669"/>
    <property type="project" value="UniProtKB-KW"/>
</dbReference>
<dbReference type="PROSITE" id="PS51387">
    <property type="entry name" value="FAD_PCMH"/>
    <property type="match status" value="1"/>
</dbReference>
<dbReference type="Proteomes" id="UP000748308">
    <property type="component" value="Unassembled WGS sequence"/>
</dbReference>
<keyword evidence="6 16" id="KW-0132">Cell division</keyword>
<dbReference type="EC" id="1.3.1.98" evidence="16"/>
<accession>A0A937XA94</accession>
<dbReference type="AlphaFoldDB" id="A0A937XA94"/>
<protein>
    <recommendedName>
        <fullName evidence="16">UDP-N-acetylenolpyruvoylglucosamine reductase</fullName>
        <ecNumber evidence="16">1.3.1.98</ecNumber>
    </recommendedName>
    <alternativeName>
        <fullName evidence="16">UDP-N-acetylmuramate dehydrogenase</fullName>
    </alternativeName>
</protein>
<feature type="active site" evidence="16">
    <location>
        <position position="305"/>
    </location>
</feature>
<organism evidence="18 19">
    <name type="scientific">Eiseniibacteriota bacterium</name>
    <dbReference type="NCBI Taxonomy" id="2212470"/>
    <lineage>
        <taxon>Bacteria</taxon>
        <taxon>Candidatus Eiseniibacteriota</taxon>
    </lineage>
</organism>
<gene>
    <name evidence="16 18" type="primary">murB</name>
    <name evidence="18" type="ORF">FJY75_12990</name>
</gene>
<dbReference type="PANTHER" id="PTHR21071">
    <property type="entry name" value="UDP-N-ACETYLENOLPYRUVOYLGLUCOSAMINE REDUCTASE"/>
    <property type="match status" value="1"/>
</dbReference>
<evidence type="ECO:0000256" key="9">
    <source>
        <dbReference type="ARBA" id="ARBA00022857"/>
    </source>
</evidence>
<dbReference type="InterPro" id="IPR016169">
    <property type="entry name" value="FAD-bd_PCMH_sub2"/>
</dbReference>
<dbReference type="InterPro" id="IPR003170">
    <property type="entry name" value="MurB"/>
</dbReference>
<evidence type="ECO:0000256" key="11">
    <source>
        <dbReference type="ARBA" id="ARBA00022984"/>
    </source>
</evidence>